<evidence type="ECO:0000313" key="2">
    <source>
        <dbReference type="EMBL" id="RFC82844.1"/>
    </source>
</evidence>
<reference evidence="1" key="1">
    <citation type="journal article" date="2014" name="Int. J. Syst. Evol. Microbiol.">
        <title>Complete genome of a new Firmicutes species belonging to the dominant human colonic microbiota ('Ruminococcus bicirculans') reveals two chromosomes and a selective capacity to utilize plant glucans.</title>
        <authorList>
            <consortium name="NISC Comparative Sequencing Program"/>
            <person name="Wegmann U."/>
            <person name="Louis P."/>
            <person name="Goesmann A."/>
            <person name="Henrissat B."/>
            <person name="Duncan S.H."/>
            <person name="Flint H.J."/>
        </authorList>
    </citation>
    <scope>NUCLEOTIDE SEQUENCE</scope>
    <source>
        <strain evidence="1">KCTC 62575</strain>
    </source>
</reference>
<organism evidence="2 3">
    <name type="scientific">Acinetobacter sichuanensis</name>
    <dbReference type="NCBI Taxonomy" id="2136183"/>
    <lineage>
        <taxon>Bacteria</taxon>
        <taxon>Pseudomonadati</taxon>
        <taxon>Pseudomonadota</taxon>
        <taxon>Gammaproteobacteria</taxon>
        <taxon>Moraxellales</taxon>
        <taxon>Moraxellaceae</taxon>
        <taxon>Acinetobacter</taxon>
    </lineage>
</organism>
<evidence type="ECO:0008006" key="5">
    <source>
        <dbReference type="Google" id="ProtNLM"/>
    </source>
</evidence>
<protein>
    <recommendedName>
        <fullName evidence="5">DUF4303 domain-containing protein</fullName>
    </recommendedName>
</protein>
<comment type="caution">
    <text evidence="2">The sequence shown here is derived from an EMBL/GenBank/DDBJ whole genome shotgun (WGS) entry which is preliminary data.</text>
</comment>
<reference evidence="1" key="4">
    <citation type="submission" date="2024-09" db="EMBL/GenBank/DDBJ databases">
        <authorList>
            <person name="Sun Q."/>
            <person name="Mori K."/>
        </authorList>
    </citation>
    <scope>NUCLEOTIDE SEQUENCE</scope>
    <source>
        <strain evidence="1">KCTC 62575</strain>
    </source>
</reference>
<name>A0A371YND2_9GAMM</name>
<proteinExistence type="predicted"/>
<gene>
    <name evidence="1" type="ORF">ACFODO_10100</name>
    <name evidence="2" type="ORF">C9E89_014060</name>
</gene>
<evidence type="ECO:0000313" key="3">
    <source>
        <dbReference type="Proteomes" id="UP000240957"/>
    </source>
</evidence>
<reference evidence="4" key="3">
    <citation type="journal article" date="2019" name="Int. J. Syst. Evol. Microbiol.">
        <title>The Global Catalogue of Microorganisms (GCM) 10K type strain sequencing project: providing services to taxonomists for standard genome sequencing and annotation.</title>
        <authorList>
            <consortium name="The Broad Institute Genomics Platform"/>
            <consortium name="The Broad Institute Genome Sequencing Center for Infectious Disease"/>
            <person name="Wu L."/>
            <person name="Ma J."/>
        </authorList>
    </citation>
    <scope>NUCLEOTIDE SEQUENCE [LARGE SCALE GENOMIC DNA]</scope>
    <source>
        <strain evidence="4">KCTC 62575</strain>
    </source>
</reference>
<dbReference type="Proteomes" id="UP000240957">
    <property type="component" value="Unassembled WGS sequence"/>
</dbReference>
<reference evidence="2 3" key="2">
    <citation type="submission" date="2018-08" db="EMBL/GenBank/DDBJ databases">
        <title>The draft genome of Acinetobacter sichuanensis strain WCHAc060041.</title>
        <authorList>
            <person name="Qin J."/>
            <person name="Feng Y."/>
            <person name="Zong Z."/>
        </authorList>
    </citation>
    <scope>NUCLEOTIDE SEQUENCE [LARGE SCALE GENOMIC DNA]</scope>
    <source>
        <strain evidence="2 3">WCHAc060041</strain>
    </source>
</reference>
<dbReference type="EMBL" id="JBHRSF010000034">
    <property type="protein sequence ID" value="MFC2995613.1"/>
    <property type="molecule type" value="Genomic_DNA"/>
</dbReference>
<sequence length="271" mass="31999">MIDINLKQTEQLKMLISDTFQEFYYHYKSSGIYAFVVELNKNFDIESFLISTQSSIFDHTENKQQYLLEDDKWNINKWKFKKEIYYDLQFNSSINNIYQNSLMSQIYDTAFYEQDLDEKKEWIITVFQQAIVFLMNVYNLKEDSIIFLLKSTVDNHLLTEQAVHLNQASSLLFECIANIKIAERNEVIQTAKLSQLDKDLLIDLAQVVKNIEPYDSLSVAYQAYLFTLEGSFQDLSPHIQNLVNHIAALEGQEFALDRKEILDRINQFYRI</sequence>
<evidence type="ECO:0000313" key="4">
    <source>
        <dbReference type="Proteomes" id="UP001595455"/>
    </source>
</evidence>
<dbReference type="Proteomes" id="UP001595455">
    <property type="component" value="Unassembled WGS sequence"/>
</dbReference>
<keyword evidence="4" id="KW-1185">Reference proteome</keyword>
<dbReference type="RefSeq" id="WP_107009036.1">
    <property type="nucleotide sequence ID" value="NZ_JBHRSF010000034.1"/>
</dbReference>
<dbReference type="AlphaFoldDB" id="A0A371YND2"/>
<evidence type="ECO:0000313" key="1">
    <source>
        <dbReference type="EMBL" id="MFC2995613.1"/>
    </source>
</evidence>
<dbReference type="EMBL" id="PYIX02000025">
    <property type="protein sequence ID" value="RFC82844.1"/>
    <property type="molecule type" value="Genomic_DNA"/>
</dbReference>
<dbReference type="OrthoDB" id="6712252at2"/>
<accession>A0A371YND2</accession>